<evidence type="ECO:0000256" key="1">
    <source>
        <dbReference type="HAMAP-Rule" id="MF_01041"/>
    </source>
</evidence>
<sequence length="90" mass="10749">MEYQYPIDHTWSTDEIIDVVRFFECIEEAYEKGINREELLSAYRRFKEIVPGKADEKNLLNEFEEVSGYSSYKTVKAARESEENQRVKMK</sequence>
<comment type="similarity">
    <text evidence="1">Belongs to the UPF0223 family.</text>
</comment>
<dbReference type="RefSeq" id="WP_119111705.1">
    <property type="nucleotide sequence ID" value="NZ_CBCSEO010000001.1"/>
</dbReference>
<dbReference type="SUPFAM" id="SSF158504">
    <property type="entry name" value="BH2638-like"/>
    <property type="match status" value="1"/>
</dbReference>
<dbReference type="OrthoDB" id="1649074at2"/>
<dbReference type="HAMAP" id="MF_01041">
    <property type="entry name" value="UPF0223"/>
    <property type="match status" value="1"/>
</dbReference>
<dbReference type="InterPro" id="IPR023324">
    <property type="entry name" value="BH2638-like_sf"/>
</dbReference>
<accession>A0A398BL50</accession>
<dbReference type="Proteomes" id="UP000265816">
    <property type="component" value="Unassembled WGS sequence"/>
</dbReference>
<organism evidence="2 3">
    <name type="scientific">Mesobacillus zeae</name>
    <dbReference type="NCBI Taxonomy" id="1917180"/>
    <lineage>
        <taxon>Bacteria</taxon>
        <taxon>Bacillati</taxon>
        <taxon>Bacillota</taxon>
        <taxon>Bacilli</taxon>
        <taxon>Bacillales</taxon>
        <taxon>Bacillaceae</taxon>
        <taxon>Mesobacillus</taxon>
    </lineage>
</organism>
<name>A0A398BL50_9BACI</name>
<dbReference type="AlphaFoldDB" id="A0A398BL50"/>
<evidence type="ECO:0000313" key="2">
    <source>
        <dbReference type="EMBL" id="RID88136.1"/>
    </source>
</evidence>
<dbReference type="NCBIfam" id="NF003353">
    <property type="entry name" value="PRK04387.1"/>
    <property type="match status" value="1"/>
</dbReference>
<dbReference type="EMBL" id="QWVT01000008">
    <property type="protein sequence ID" value="RID88136.1"/>
    <property type="molecule type" value="Genomic_DNA"/>
</dbReference>
<dbReference type="Pfam" id="PF05256">
    <property type="entry name" value="UPF0223"/>
    <property type="match status" value="1"/>
</dbReference>
<evidence type="ECO:0000313" key="3">
    <source>
        <dbReference type="Proteomes" id="UP000265816"/>
    </source>
</evidence>
<keyword evidence="3" id="KW-1185">Reference proteome</keyword>
<dbReference type="Gene3D" id="1.10.220.80">
    <property type="entry name" value="BH2638-like"/>
    <property type="match status" value="1"/>
</dbReference>
<reference evidence="2 3" key="1">
    <citation type="submission" date="2018-08" db="EMBL/GenBank/DDBJ databases">
        <title>Bacillus jemisoniae sp. nov., Bacillus chryseoplanitiae sp. nov., Bacillus resnikiae sp. nov., and Bacillus frankliniae sp. nov., isolated from Viking spacecraft and associated surfaces.</title>
        <authorList>
            <person name="Seuylemezian A."/>
            <person name="Vaishampayan P."/>
        </authorList>
    </citation>
    <scope>NUCLEOTIDE SEQUENCE [LARGE SCALE GENOMIC DNA]</scope>
    <source>
        <strain evidence="2 3">JJ-247</strain>
    </source>
</reference>
<proteinExistence type="inferred from homology"/>
<gene>
    <name evidence="2" type="ORF">D1970_03170</name>
</gene>
<dbReference type="PIRSF" id="PIRSF037260">
    <property type="entry name" value="UPF0223"/>
    <property type="match status" value="1"/>
</dbReference>
<protein>
    <recommendedName>
        <fullName evidence="1">UPF0223 protein D1970_03170</fullName>
    </recommendedName>
</protein>
<comment type="caution">
    <text evidence="2">The sequence shown here is derived from an EMBL/GenBank/DDBJ whole genome shotgun (WGS) entry which is preliminary data.</text>
</comment>
<dbReference type="InterPro" id="IPR007920">
    <property type="entry name" value="UPF0223"/>
</dbReference>